<comment type="caution">
    <text evidence="3">The sequence shown here is derived from an EMBL/GenBank/DDBJ whole genome shotgun (WGS) entry which is preliminary data.</text>
</comment>
<evidence type="ECO:0000256" key="1">
    <source>
        <dbReference type="ARBA" id="ARBA00002286"/>
    </source>
</evidence>
<dbReference type="InterPro" id="IPR001584">
    <property type="entry name" value="Integrase_cat-core"/>
</dbReference>
<dbReference type="OrthoDB" id="3257291at2"/>
<dbReference type="Gene3D" id="3.30.420.10">
    <property type="entry name" value="Ribonuclease H-like superfamily/Ribonuclease H"/>
    <property type="match status" value="1"/>
</dbReference>
<dbReference type="GO" id="GO:0003677">
    <property type="term" value="F:DNA binding"/>
    <property type="evidence" value="ECO:0007669"/>
    <property type="project" value="InterPro"/>
</dbReference>
<dbReference type="GO" id="GO:0004803">
    <property type="term" value="F:transposase activity"/>
    <property type="evidence" value="ECO:0007669"/>
    <property type="project" value="InterPro"/>
</dbReference>
<protein>
    <submittedName>
        <fullName evidence="3">IS3 family transposase</fullName>
    </submittedName>
</protein>
<dbReference type="InterPro" id="IPR050900">
    <property type="entry name" value="Transposase_IS3/IS150/IS904"/>
</dbReference>
<evidence type="ECO:0000313" key="3">
    <source>
        <dbReference type="EMBL" id="TDD18044.1"/>
    </source>
</evidence>
<dbReference type="Proteomes" id="UP000294543">
    <property type="component" value="Unassembled WGS sequence"/>
</dbReference>
<dbReference type="InterPro" id="IPR012337">
    <property type="entry name" value="RNaseH-like_sf"/>
</dbReference>
<dbReference type="PANTHER" id="PTHR46889:SF5">
    <property type="entry name" value="INTEGRASE PROTEIN"/>
    <property type="match status" value="1"/>
</dbReference>
<dbReference type="InterPro" id="IPR009057">
    <property type="entry name" value="Homeodomain-like_sf"/>
</dbReference>
<sequence length="393" mass="45083">MAGRNRRFSQEFKDEAVRMVLDGPRPVSHVAKELGIHDTTLGNWVNTYRRTRGDDVAPAQDASEKKSEWELALERGNRKLREENEFLKKAAGLLRPRTAVTAKYELIDADKAHYAIVDMCSWPGVSRSGYYEWRGRPLSATAERRERLKEKIEVLFEDSHQTYGYRRIHAALLRSGEQVSDDLVRNLVRELGLRPCQHRPWRPATTLPDGSYQGIPDLVRRDFTADRPGTKLVGDITYIPTWEGFVYLATVMDCHSKMVVGWAMADHYRTSLICDAIDAAAGNIEMQQGCVFHSDRGSNYTSDEFGRHLVRYGMRRSVGRTGVCWDNALAESFFGALKNEWLNGMVFTSRVKARREVVKYIEGFYNRRRLHSANGYRTPLEVHNEYLSRQLAS</sequence>
<organism evidence="3 4">
    <name type="scientific">Nonomuraea diastatica</name>
    <dbReference type="NCBI Taxonomy" id="1848329"/>
    <lineage>
        <taxon>Bacteria</taxon>
        <taxon>Bacillati</taxon>
        <taxon>Actinomycetota</taxon>
        <taxon>Actinomycetes</taxon>
        <taxon>Streptosporangiales</taxon>
        <taxon>Streptosporangiaceae</taxon>
        <taxon>Nonomuraea</taxon>
    </lineage>
</organism>
<name>A0A4R4WMS0_9ACTN</name>
<dbReference type="NCBIfam" id="NF033516">
    <property type="entry name" value="transpos_IS3"/>
    <property type="match status" value="1"/>
</dbReference>
<dbReference type="InterPro" id="IPR048020">
    <property type="entry name" value="Transpos_IS3"/>
</dbReference>
<dbReference type="SUPFAM" id="SSF53098">
    <property type="entry name" value="Ribonuclease H-like"/>
    <property type="match status" value="1"/>
</dbReference>
<dbReference type="SUPFAM" id="SSF46689">
    <property type="entry name" value="Homeodomain-like"/>
    <property type="match status" value="1"/>
</dbReference>
<dbReference type="EMBL" id="SMKP01000077">
    <property type="protein sequence ID" value="TDD18044.1"/>
    <property type="molecule type" value="Genomic_DNA"/>
</dbReference>
<accession>A0A4R4WMS0</accession>
<comment type="function">
    <text evidence="1">Involved in the transposition of the insertion sequence.</text>
</comment>
<dbReference type="Pfam" id="PF13333">
    <property type="entry name" value="rve_2"/>
    <property type="match status" value="1"/>
</dbReference>
<dbReference type="RefSeq" id="WP_132512440.1">
    <property type="nucleotide sequence ID" value="NZ_SMKP01000077.1"/>
</dbReference>
<evidence type="ECO:0000313" key="4">
    <source>
        <dbReference type="Proteomes" id="UP000294543"/>
    </source>
</evidence>
<dbReference type="GO" id="GO:0006313">
    <property type="term" value="P:DNA transposition"/>
    <property type="evidence" value="ECO:0007669"/>
    <property type="project" value="InterPro"/>
</dbReference>
<gene>
    <name evidence="3" type="ORF">E1294_25920</name>
</gene>
<dbReference type="Pfam" id="PF13276">
    <property type="entry name" value="HTH_21"/>
    <property type="match status" value="1"/>
</dbReference>
<dbReference type="Pfam" id="PF00665">
    <property type="entry name" value="rve"/>
    <property type="match status" value="1"/>
</dbReference>
<keyword evidence="4" id="KW-1185">Reference proteome</keyword>
<dbReference type="GO" id="GO:0015074">
    <property type="term" value="P:DNA integration"/>
    <property type="evidence" value="ECO:0007669"/>
    <property type="project" value="InterPro"/>
</dbReference>
<dbReference type="Pfam" id="PF01527">
    <property type="entry name" value="HTH_Tnp_1"/>
    <property type="match status" value="1"/>
</dbReference>
<feature type="domain" description="Integrase catalytic" evidence="2">
    <location>
        <begin position="224"/>
        <end position="387"/>
    </location>
</feature>
<proteinExistence type="predicted"/>
<dbReference type="AlphaFoldDB" id="A0A4R4WMS0"/>
<dbReference type="PANTHER" id="PTHR46889">
    <property type="entry name" value="TRANSPOSASE INSF FOR INSERTION SEQUENCE IS3B-RELATED"/>
    <property type="match status" value="1"/>
</dbReference>
<dbReference type="PROSITE" id="PS50994">
    <property type="entry name" value="INTEGRASE"/>
    <property type="match status" value="1"/>
</dbReference>
<dbReference type="Gene3D" id="1.10.10.60">
    <property type="entry name" value="Homeodomain-like"/>
    <property type="match status" value="1"/>
</dbReference>
<dbReference type="InterPro" id="IPR025948">
    <property type="entry name" value="HTH-like_dom"/>
</dbReference>
<dbReference type="InterPro" id="IPR036397">
    <property type="entry name" value="RNaseH_sf"/>
</dbReference>
<reference evidence="3 4" key="1">
    <citation type="submission" date="2019-03" db="EMBL/GenBank/DDBJ databases">
        <title>Draft genome sequences of novel Actinobacteria.</title>
        <authorList>
            <person name="Sahin N."/>
            <person name="Ay H."/>
            <person name="Saygin H."/>
        </authorList>
    </citation>
    <scope>NUCLEOTIDE SEQUENCE [LARGE SCALE GENOMIC DNA]</scope>
    <source>
        <strain evidence="3 4">KC712</strain>
    </source>
</reference>
<dbReference type="InterPro" id="IPR002514">
    <property type="entry name" value="Transposase_8"/>
</dbReference>
<evidence type="ECO:0000259" key="2">
    <source>
        <dbReference type="PROSITE" id="PS50994"/>
    </source>
</evidence>